<proteinExistence type="predicted"/>
<reference evidence="2 3" key="1">
    <citation type="submission" date="2019-09" db="EMBL/GenBank/DDBJ databases">
        <authorList>
            <person name="Wang X."/>
        </authorList>
    </citation>
    <scope>NUCLEOTIDE SEQUENCE [LARGE SCALE GENOMIC DNA]</scope>
    <source>
        <strain evidence="2 3">CICC 11023</strain>
    </source>
</reference>
<dbReference type="EMBL" id="VXLC01000017">
    <property type="protein sequence ID" value="KAA8884895.1"/>
    <property type="molecule type" value="Genomic_DNA"/>
</dbReference>
<evidence type="ECO:0000313" key="3">
    <source>
        <dbReference type="Proteomes" id="UP000323876"/>
    </source>
</evidence>
<name>A0A5N0E9S9_9NOCA</name>
<feature type="region of interest" description="Disordered" evidence="1">
    <location>
        <begin position="282"/>
        <end position="314"/>
    </location>
</feature>
<organism evidence="2 3">
    <name type="scientific">Nocardia colli</name>
    <dbReference type="NCBI Taxonomy" id="2545717"/>
    <lineage>
        <taxon>Bacteria</taxon>
        <taxon>Bacillati</taxon>
        <taxon>Actinomycetota</taxon>
        <taxon>Actinomycetes</taxon>
        <taxon>Mycobacteriales</taxon>
        <taxon>Nocardiaceae</taxon>
        <taxon>Nocardia</taxon>
    </lineage>
</organism>
<dbReference type="OrthoDB" id="4528212at2"/>
<dbReference type="Proteomes" id="UP000323876">
    <property type="component" value="Unassembled WGS sequence"/>
</dbReference>
<evidence type="ECO:0000256" key="1">
    <source>
        <dbReference type="SAM" id="MobiDB-lite"/>
    </source>
</evidence>
<accession>A0A5N0E9S9</accession>
<evidence type="ECO:0000313" key="2">
    <source>
        <dbReference type="EMBL" id="KAA8884895.1"/>
    </source>
</evidence>
<keyword evidence="3" id="KW-1185">Reference proteome</keyword>
<feature type="compositionally biased region" description="Basic and acidic residues" evidence="1">
    <location>
        <begin position="285"/>
        <end position="296"/>
    </location>
</feature>
<dbReference type="RefSeq" id="WP_150405736.1">
    <property type="nucleotide sequence ID" value="NZ_VXLC01000017.1"/>
</dbReference>
<sequence>MADFRTRAQITMLAQLLDVEPATLGYLERLGADRVEALRKSMSDVMFDSLATVFTRVSRLAPLVPDAVAATVAVKAIPPEVAGRGGGAVGMDHQHRAASLIGRLPPAYLADAAPYVDPRLIPVFAPKLPFTLLVPAADELLRRRDYITAARFVEHATEELIREFERHVQDDAAIVRTGAMVARTEILNTIIRMVSPQRRARLVAAGAAGDREVLVATVSLLGRIDAEFAAPMSALLFESGKPQDLARICGHLRAADAVAELLDIVGYLPDDIVRELTEELSDPETLDRAATTERRRSALRRLAAARSRPEPDTH</sequence>
<comment type="caution">
    <text evidence="2">The sequence shown here is derived from an EMBL/GenBank/DDBJ whole genome shotgun (WGS) entry which is preliminary data.</text>
</comment>
<gene>
    <name evidence="2" type="ORF">F3087_31490</name>
</gene>
<dbReference type="AlphaFoldDB" id="A0A5N0E9S9"/>
<protein>
    <submittedName>
        <fullName evidence="2">Uncharacterized protein</fullName>
    </submittedName>
</protein>